<accession>A0A6J5TCR3</accession>
<name>A0A6J5TCR3_PRUAR</name>
<protein>
    <submittedName>
        <fullName evidence="1">Uncharacterized protein</fullName>
    </submittedName>
</protein>
<proteinExistence type="predicted"/>
<evidence type="ECO:0000313" key="2">
    <source>
        <dbReference type="Proteomes" id="UP000507222"/>
    </source>
</evidence>
<reference evidence="1 2" key="1">
    <citation type="submission" date="2020-05" db="EMBL/GenBank/DDBJ databases">
        <authorList>
            <person name="Campoy J."/>
            <person name="Schneeberger K."/>
            <person name="Spophaly S."/>
        </authorList>
    </citation>
    <scope>NUCLEOTIDE SEQUENCE [LARGE SCALE GENOMIC DNA]</scope>
    <source>
        <strain evidence="1">PruArmRojPasFocal</strain>
    </source>
</reference>
<gene>
    <name evidence="1" type="ORF">CURHAP_LOCUS515</name>
</gene>
<dbReference type="AlphaFoldDB" id="A0A6J5TCR3"/>
<dbReference type="EMBL" id="CAEKDK010000001">
    <property type="protein sequence ID" value="CAB4261696.1"/>
    <property type="molecule type" value="Genomic_DNA"/>
</dbReference>
<organism evidence="1 2">
    <name type="scientific">Prunus armeniaca</name>
    <name type="common">Apricot</name>
    <name type="synonym">Armeniaca vulgaris</name>
    <dbReference type="NCBI Taxonomy" id="36596"/>
    <lineage>
        <taxon>Eukaryota</taxon>
        <taxon>Viridiplantae</taxon>
        <taxon>Streptophyta</taxon>
        <taxon>Embryophyta</taxon>
        <taxon>Tracheophyta</taxon>
        <taxon>Spermatophyta</taxon>
        <taxon>Magnoliopsida</taxon>
        <taxon>eudicotyledons</taxon>
        <taxon>Gunneridae</taxon>
        <taxon>Pentapetalae</taxon>
        <taxon>rosids</taxon>
        <taxon>fabids</taxon>
        <taxon>Rosales</taxon>
        <taxon>Rosaceae</taxon>
        <taxon>Amygdaloideae</taxon>
        <taxon>Amygdaleae</taxon>
        <taxon>Prunus</taxon>
    </lineage>
</organism>
<dbReference type="Proteomes" id="UP000507222">
    <property type="component" value="Unassembled WGS sequence"/>
</dbReference>
<sequence length="85" mass="9425">MLVEADEHSNVHRNLSSLVPNSSADCFHVPKFIYTKVKNVCVKIVSKVKMKIGITKNEVGVVKKTREDVMARACGRKRGGGKIQD</sequence>
<evidence type="ECO:0000313" key="1">
    <source>
        <dbReference type="EMBL" id="CAB4261696.1"/>
    </source>
</evidence>